<name>A0A917SUU9_9ACTN</name>
<reference evidence="1" key="2">
    <citation type="submission" date="2020-09" db="EMBL/GenBank/DDBJ databases">
        <authorList>
            <person name="Sun Q."/>
            <person name="Zhou Y."/>
        </authorList>
    </citation>
    <scope>NUCLEOTIDE SEQUENCE</scope>
    <source>
        <strain evidence="1">CGMCC 4.7308</strain>
    </source>
</reference>
<evidence type="ECO:0008006" key="3">
    <source>
        <dbReference type="Google" id="ProtNLM"/>
    </source>
</evidence>
<keyword evidence="2" id="KW-1185">Reference proteome</keyword>
<proteinExistence type="predicted"/>
<dbReference type="SUPFAM" id="SSF53474">
    <property type="entry name" value="alpha/beta-Hydrolases"/>
    <property type="match status" value="1"/>
</dbReference>
<dbReference type="Proteomes" id="UP000655208">
    <property type="component" value="Unassembled WGS sequence"/>
</dbReference>
<organism evidence="1 2">
    <name type="scientific">Nakamurella endophytica</name>
    <dbReference type="NCBI Taxonomy" id="1748367"/>
    <lineage>
        <taxon>Bacteria</taxon>
        <taxon>Bacillati</taxon>
        <taxon>Actinomycetota</taxon>
        <taxon>Actinomycetes</taxon>
        <taxon>Nakamurellales</taxon>
        <taxon>Nakamurellaceae</taxon>
        <taxon>Nakamurella</taxon>
    </lineage>
</organism>
<gene>
    <name evidence="1" type="ORF">GCM10011594_19650</name>
</gene>
<dbReference type="InterPro" id="IPR029058">
    <property type="entry name" value="AB_hydrolase_fold"/>
</dbReference>
<comment type="caution">
    <text evidence="1">The sequence shown here is derived from an EMBL/GenBank/DDBJ whole genome shotgun (WGS) entry which is preliminary data.</text>
</comment>
<accession>A0A917SUU9</accession>
<dbReference type="EMBL" id="BMNA01000003">
    <property type="protein sequence ID" value="GGL99770.1"/>
    <property type="molecule type" value="Genomic_DNA"/>
</dbReference>
<evidence type="ECO:0000313" key="2">
    <source>
        <dbReference type="Proteomes" id="UP000655208"/>
    </source>
</evidence>
<reference evidence="1" key="1">
    <citation type="journal article" date="2014" name="Int. J. Syst. Evol. Microbiol.">
        <title>Complete genome sequence of Corynebacterium casei LMG S-19264T (=DSM 44701T), isolated from a smear-ripened cheese.</title>
        <authorList>
            <consortium name="US DOE Joint Genome Institute (JGI-PGF)"/>
            <person name="Walter F."/>
            <person name="Albersmeier A."/>
            <person name="Kalinowski J."/>
            <person name="Ruckert C."/>
        </authorList>
    </citation>
    <scope>NUCLEOTIDE SEQUENCE</scope>
    <source>
        <strain evidence="1">CGMCC 4.7308</strain>
    </source>
</reference>
<dbReference type="Gene3D" id="3.40.50.1820">
    <property type="entry name" value="alpha/beta hydrolase"/>
    <property type="match status" value="1"/>
</dbReference>
<protein>
    <recommendedName>
        <fullName evidence="3">Alpha/beta hydrolase</fullName>
    </recommendedName>
</protein>
<evidence type="ECO:0000313" key="1">
    <source>
        <dbReference type="EMBL" id="GGL99770.1"/>
    </source>
</evidence>
<sequence>MQAVVDVIGVPGVRHDRFAPDRLRGLWEPALRDGLEIATGSEPAPSFALAYYGDLFAQAQTLADAEFGVTKGATEDGQVWPAEDDDVAFLAAAADEVLDGRPALPDAPEWKGVAPVPPVLRPVLRRLTQRFDITVALTFIRSLHQVKVYTQDAPLAASIRAQVRATLQQGCTVVVAHSLGSVVTLEVLATHPELRVDTLVTVGSPLSMRLLNGRLPAAARRTVPPQLRRWVNVYDPADPVAGAGALGRLWPGVHDFEVSNGDDPHSSQRYLAKRATGRAVAQSLGYLPG</sequence>
<dbReference type="AlphaFoldDB" id="A0A917SUU9"/>